<gene>
    <name evidence="1" type="ORF">BDV96DRAFT_584746</name>
</gene>
<evidence type="ECO:0000313" key="1">
    <source>
        <dbReference type="EMBL" id="KAF2109876.1"/>
    </source>
</evidence>
<dbReference type="AlphaFoldDB" id="A0A6A5YS23"/>
<dbReference type="EMBL" id="ML977340">
    <property type="protein sequence ID" value="KAF2109876.1"/>
    <property type="molecule type" value="Genomic_DNA"/>
</dbReference>
<name>A0A6A5YS23_9PLEO</name>
<reference evidence="1" key="1">
    <citation type="journal article" date="2020" name="Stud. Mycol.">
        <title>101 Dothideomycetes genomes: a test case for predicting lifestyles and emergence of pathogens.</title>
        <authorList>
            <person name="Haridas S."/>
            <person name="Albert R."/>
            <person name="Binder M."/>
            <person name="Bloem J."/>
            <person name="Labutti K."/>
            <person name="Salamov A."/>
            <person name="Andreopoulos B."/>
            <person name="Baker S."/>
            <person name="Barry K."/>
            <person name="Bills G."/>
            <person name="Bluhm B."/>
            <person name="Cannon C."/>
            <person name="Castanera R."/>
            <person name="Culley D."/>
            <person name="Daum C."/>
            <person name="Ezra D."/>
            <person name="Gonzalez J."/>
            <person name="Henrissat B."/>
            <person name="Kuo A."/>
            <person name="Liang C."/>
            <person name="Lipzen A."/>
            <person name="Lutzoni F."/>
            <person name="Magnuson J."/>
            <person name="Mondo S."/>
            <person name="Nolan M."/>
            <person name="Ohm R."/>
            <person name="Pangilinan J."/>
            <person name="Park H.-J."/>
            <person name="Ramirez L."/>
            <person name="Alfaro M."/>
            <person name="Sun H."/>
            <person name="Tritt A."/>
            <person name="Yoshinaga Y."/>
            <person name="Zwiers L.-H."/>
            <person name="Turgeon B."/>
            <person name="Goodwin S."/>
            <person name="Spatafora J."/>
            <person name="Crous P."/>
            <person name="Grigoriev I."/>
        </authorList>
    </citation>
    <scope>NUCLEOTIDE SEQUENCE</scope>
    <source>
        <strain evidence="1">CBS 627.86</strain>
    </source>
</reference>
<evidence type="ECO:0000313" key="2">
    <source>
        <dbReference type="Proteomes" id="UP000799770"/>
    </source>
</evidence>
<proteinExistence type="predicted"/>
<dbReference type="Proteomes" id="UP000799770">
    <property type="component" value="Unassembled WGS sequence"/>
</dbReference>
<keyword evidence="2" id="KW-1185">Reference proteome</keyword>
<sequence>MLKCFKCTPRHGVQLTSCLSVWYCTEIHLQLQVPHGAMTQTWLPTTIATWSLIAYYRYDRSDAGDLALSAVHTKRLPAHWIGYYSSTAACRDAIWSPIGNICGQALWNAATDDVGYVDRLKAVAWSSCLSCWVSWPHSRVYLALSKFYRRWSLLNFL</sequence>
<accession>A0A6A5YS23</accession>
<protein>
    <submittedName>
        <fullName evidence="1">Uncharacterized protein</fullName>
    </submittedName>
</protein>
<organism evidence="1 2">
    <name type="scientific">Lophiotrema nucula</name>
    <dbReference type="NCBI Taxonomy" id="690887"/>
    <lineage>
        <taxon>Eukaryota</taxon>
        <taxon>Fungi</taxon>
        <taxon>Dikarya</taxon>
        <taxon>Ascomycota</taxon>
        <taxon>Pezizomycotina</taxon>
        <taxon>Dothideomycetes</taxon>
        <taxon>Pleosporomycetidae</taxon>
        <taxon>Pleosporales</taxon>
        <taxon>Lophiotremataceae</taxon>
        <taxon>Lophiotrema</taxon>
    </lineage>
</organism>